<reference evidence="1 2" key="1">
    <citation type="submission" date="2015-01" db="EMBL/GenBank/DDBJ databases">
        <title>Evolution of Trichinella species and genotypes.</title>
        <authorList>
            <person name="Korhonen P.K."/>
            <person name="Edoardo P."/>
            <person name="Giuseppe L.R."/>
            <person name="Gasser R.B."/>
        </authorList>
    </citation>
    <scope>NUCLEOTIDE SEQUENCE [LARGE SCALE GENOMIC DNA]</scope>
    <source>
        <strain evidence="1">ISS37</strain>
    </source>
</reference>
<dbReference type="AlphaFoldDB" id="A0A0V0RFW2"/>
<evidence type="ECO:0000313" key="1">
    <source>
        <dbReference type="EMBL" id="KRX13295.1"/>
    </source>
</evidence>
<organism evidence="1 2">
    <name type="scientific">Trichinella nelsoni</name>
    <dbReference type="NCBI Taxonomy" id="6336"/>
    <lineage>
        <taxon>Eukaryota</taxon>
        <taxon>Metazoa</taxon>
        <taxon>Ecdysozoa</taxon>
        <taxon>Nematoda</taxon>
        <taxon>Enoplea</taxon>
        <taxon>Dorylaimia</taxon>
        <taxon>Trichinellida</taxon>
        <taxon>Trichinellidae</taxon>
        <taxon>Trichinella</taxon>
    </lineage>
</organism>
<sequence length="113" mass="13410">MGNQCVVSWRAARRWTDENHDSTQSINIPANRQGRVYWFIQSENLLLSQCRWRRSDRFFDACSHHRSSMQTCKCDNENILRNLLVLFIKVVCAMDTQYVHIQTHISLGTFYKI</sequence>
<gene>
    <name evidence="1" type="ORF">T07_11476</name>
</gene>
<keyword evidence="2" id="KW-1185">Reference proteome</keyword>
<evidence type="ECO:0000313" key="2">
    <source>
        <dbReference type="Proteomes" id="UP000054630"/>
    </source>
</evidence>
<dbReference type="OrthoDB" id="10317025at2759"/>
<proteinExistence type="predicted"/>
<protein>
    <submittedName>
        <fullName evidence="1">Uncharacterized protein</fullName>
    </submittedName>
</protein>
<name>A0A0V0RFW2_9BILA</name>
<dbReference type="Proteomes" id="UP000054630">
    <property type="component" value="Unassembled WGS sequence"/>
</dbReference>
<comment type="caution">
    <text evidence="1">The sequence shown here is derived from an EMBL/GenBank/DDBJ whole genome shotgun (WGS) entry which is preliminary data.</text>
</comment>
<dbReference type="EMBL" id="JYDL01000210">
    <property type="protein sequence ID" value="KRX13295.1"/>
    <property type="molecule type" value="Genomic_DNA"/>
</dbReference>
<accession>A0A0V0RFW2</accession>